<evidence type="ECO:0000256" key="4">
    <source>
        <dbReference type="ARBA" id="ARBA00049288"/>
    </source>
</evidence>
<evidence type="ECO:0000256" key="3">
    <source>
        <dbReference type="ARBA" id="ARBA00022679"/>
    </source>
</evidence>
<dbReference type="PANTHER" id="PTHR11739">
    <property type="entry name" value="CITRATE SYNTHASE"/>
    <property type="match status" value="1"/>
</dbReference>
<dbReference type="NCBIfam" id="NF010635">
    <property type="entry name" value="PRK14032.1"/>
    <property type="match status" value="1"/>
</dbReference>
<dbReference type="InterPro" id="IPR024176">
    <property type="entry name" value="Citrate_synthase_bac-typ"/>
</dbReference>
<dbReference type="GO" id="GO:0006099">
    <property type="term" value="P:tricarboxylic acid cycle"/>
    <property type="evidence" value="ECO:0007669"/>
    <property type="project" value="UniProtKB-UniPathway"/>
</dbReference>
<evidence type="ECO:0000256" key="5">
    <source>
        <dbReference type="PIRNR" id="PIRNR001369"/>
    </source>
</evidence>
<evidence type="ECO:0000256" key="6">
    <source>
        <dbReference type="PIRSR" id="PIRSR001369-1"/>
    </source>
</evidence>
<dbReference type="PANTHER" id="PTHR11739:SF4">
    <property type="entry name" value="CITRATE SYNTHASE, PEROXISOMAL"/>
    <property type="match status" value="1"/>
</dbReference>
<dbReference type="Gene3D" id="1.10.580.10">
    <property type="entry name" value="Citrate Synthase, domain 1"/>
    <property type="match status" value="1"/>
</dbReference>
<evidence type="ECO:0000313" key="7">
    <source>
        <dbReference type="EMBL" id="SKA59602.1"/>
    </source>
</evidence>
<name>A0A1T4V3X0_9FIRM</name>
<protein>
    <recommendedName>
        <fullName evidence="5">Citrate synthase</fullName>
    </recommendedName>
</protein>
<dbReference type="Gene3D" id="1.10.230.10">
    <property type="entry name" value="Cytochrome P450-Terp, domain 2"/>
    <property type="match status" value="1"/>
</dbReference>
<dbReference type="EMBL" id="FUXZ01000002">
    <property type="protein sequence ID" value="SKA59602.1"/>
    <property type="molecule type" value="Genomic_DNA"/>
</dbReference>
<dbReference type="RefSeq" id="WP_078764933.1">
    <property type="nucleotide sequence ID" value="NZ_FUXZ01000002.1"/>
</dbReference>
<sequence>MTMNSYTEITPEILRLSEICTNNGAINPSLYSKYDVKRGLRDINGKGVLVGLTEIGDVQSYIMKDGKQVPIDGKLYYRGIDVEEIVNGFLSEDRFGFEEVTYLLLFGKLPDKNELDNFCNLLAYYRSLPPSFTRDVIMKAPSHDMMNSLARSVLMLYSYDDKADDISVPNVLRQSLQLISQFPLLSVYSYQAYRHYHLDKSLYIISPDRKYSTSENILRMLRRNHKFTPLEAKVLDLALVLHAEHGGGNNSTFTNHVVTSSGTDTYSAVSASLGSLKGPKHGGANIKVIQMFDDIKNNISDWQDEEAIKEYLRKILNKEVFDKAGLIYGMGHAVYSISDPRARVFRGFVESLAKEKGMDEEFALYSNVEKIAPIVIGEERHIYKGVSANIDFYSGFVYRMLNLPEELYTPLFAIARISGWSAHRIEELINKNRIYRPAFKNVIERTDYVPLNDRD</sequence>
<evidence type="ECO:0000313" key="8">
    <source>
        <dbReference type="Proteomes" id="UP000190814"/>
    </source>
</evidence>
<dbReference type="OrthoDB" id="9800864at2"/>
<dbReference type="GO" id="GO:0036440">
    <property type="term" value="F:citrate synthase activity"/>
    <property type="evidence" value="ECO:0007669"/>
    <property type="project" value="UniProtKB-EC"/>
</dbReference>
<dbReference type="SUPFAM" id="SSF48256">
    <property type="entry name" value="Citrate synthase"/>
    <property type="match status" value="1"/>
</dbReference>
<dbReference type="CDD" id="cd06113">
    <property type="entry name" value="citrate_synt_like_1_2"/>
    <property type="match status" value="1"/>
</dbReference>
<dbReference type="InterPro" id="IPR036969">
    <property type="entry name" value="Citrate_synthase_sf"/>
</dbReference>
<comment type="catalytic activity">
    <reaction evidence="4">
        <text>oxaloacetate + acetyl-CoA + H2O = citrate + CoA + H(+)</text>
        <dbReference type="Rhea" id="RHEA:16845"/>
        <dbReference type="ChEBI" id="CHEBI:15377"/>
        <dbReference type="ChEBI" id="CHEBI:15378"/>
        <dbReference type="ChEBI" id="CHEBI:16452"/>
        <dbReference type="ChEBI" id="CHEBI:16947"/>
        <dbReference type="ChEBI" id="CHEBI:57287"/>
        <dbReference type="ChEBI" id="CHEBI:57288"/>
        <dbReference type="EC" id="2.3.3.16"/>
    </reaction>
</comment>
<dbReference type="UniPathway" id="UPA00223"/>
<comment type="pathway">
    <text evidence="1">Carbohydrate metabolism; tricarboxylic acid cycle.</text>
</comment>
<keyword evidence="8" id="KW-1185">Reference proteome</keyword>
<dbReference type="PRINTS" id="PR00143">
    <property type="entry name" value="CITRTSNTHASE"/>
</dbReference>
<accession>A0A1T4V3X0</accession>
<keyword evidence="3 5" id="KW-0808">Transferase</keyword>
<dbReference type="Proteomes" id="UP000190814">
    <property type="component" value="Unassembled WGS sequence"/>
</dbReference>
<dbReference type="STRING" id="39495.SAMN02745111_00032"/>
<dbReference type="GO" id="GO:0005829">
    <property type="term" value="C:cytosol"/>
    <property type="evidence" value="ECO:0007669"/>
    <property type="project" value="TreeGrafter"/>
</dbReference>
<dbReference type="PIRSF" id="PIRSF001369">
    <property type="entry name" value="Citrate_synth"/>
    <property type="match status" value="1"/>
</dbReference>
<dbReference type="Pfam" id="PF00285">
    <property type="entry name" value="Citrate_synt"/>
    <property type="match status" value="1"/>
</dbReference>
<evidence type="ECO:0000256" key="2">
    <source>
        <dbReference type="ARBA" id="ARBA00010566"/>
    </source>
</evidence>
<proteinExistence type="inferred from homology"/>
<evidence type="ECO:0000256" key="1">
    <source>
        <dbReference type="ARBA" id="ARBA00005163"/>
    </source>
</evidence>
<feature type="active site" evidence="6">
    <location>
        <position position="332"/>
    </location>
</feature>
<dbReference type="InterPro" id="IPR016142">
    <property type="entry name" value="Citrate_synth-like_lrg_a-sub"/>
</dbReference>
<dbReference type="InterPro" id="IPR016143">
    <property type="entry name" value="Citrate_synth-like_sm_a-sub"/>
</dbReference>
<dbReference type="GO" id="GO:0005975">
    <property type="term" value="P:carbohydrate metabolic process"/>
    <property type="evidence" value="ECO:0007669"/>
    <property type="project" value="TreeGrafter"/>
</dbReference>
<dbReference type="InterPro" id="IPR002020">
    <property type="entry name" value="Citrate_synthase"/>
</dbReference>
<gene>
    <name evidence="7" type="ORF">SAMN02745111_00032</name>
</gene>
<feature type="active site" evidence="6">
    <location>
        <position position="391"/>
    </location>
</feature>
<comment type="similarity">
    <text evidence="2 5">Belongs to the citrate synthase family.</text>
</comment>
<organism evidence="7 8">
    <name type="scientific">Eubacterium uniforme</name>
    <dbReference type="NCBI Taxonomy" id="39495"/>
    <lineage>
        <taxon>Bacteria</taxon>
        <taxon>Bacillati</taxon>
        <taxon>Bacillota</taxon>
        <taxon>Clostridia</taxon>
        <taxon>Eubacteriales</taxon>
        <taxon>Eubacteriaceae</taxon>
        <taxon>Eubacterium</taxon>
    </lineage>
</organism>
<reference evidence="7 8" key="1">
    <citation type="submission" date="2017-02" db="EMBL/GenBank/DDBJ databases">
        <authorList>
            <person name="Peterson S.W."/>
        </authorList>
    </citation>
    <scope>NUCLEOTIDE SEQUENCE [LARGE SCALE GENOMIC DNA]</scope>
    <source>
        <strain evidence="7 8">ATCC 35992</strain>
    </source>
</reference>
<dbReference type="AlphaFoldDB" id="A0A1T4V3X0"/>